<feature type="domain" description="F-box" evidence="2">
    <location>
        <begin position="56"/>
        <end position="112"/>
    </location>
</feature>
<dbReference type="Gene3D" id="3.80.10.10">
    <property type="entry name" value="Ribonuclease Inhibitor"/>
    <property type="match status" value="1"/>
</dbReference>
<evidence type="ECO:0000313" key="3">
    <source>
        <dbReference type="EMBL" id="TEB39663.1"/>
    </source>
</evidence>
<sequence>MSLTTASAPRTNDEGLDAHPGSEGWPATAPDASRRLVSIGDGVIHSSLPKTLSPIQLLPSELLCQVFVYASVNDIVRLFPDRTYRQPTSHGIIQVCRYWRRVALNNPEMWNHEIILDRPPGPLSSFLPLSFALPVESFIRRLEGILGLYGRNFSRARLDYEHSLEPLIDIILQRQDQLVALSLTGRRIYDKIQHFRMPHLEALLLCRRSISNATILIDFDAPKLRKVFICDQGWTPASATYPNLPWAQLTHLSFGVPYGWKTTRQGGYATLAPPFWQLLAVVPNLTYLHLTEFKPVADQTDQEFLAELSQPAPVLATLPRLKVLEIHDKDLRSLTRKPSIPKSSVLRFISTPRLENFDLVFSTQLSQEDFRDLLQPFLQRNPLLRRMRLVLCSSETFIGCHRPTSLRPILLKFVGDASFFANLVNQVSMEGESGKDFIQHGRRVVAPRKEVLEDDIWLDRLIDRYFDEEEHDTGRLRQVVEYGLDERMLIKSMFDILGDFMTIERAIERHLLLAV</sequence>
<reference evidence="3 4" key="1">
    <citation type="journal article" date="2019" name="Nat. Ecol. Evol.">
        <title>Megaphylogeny resolves global patterns of mushroom evolution.</title>
        <authorList>
            <person name="Varga T."/>
            <person name="Krizsan K."/>
            <person name="Foldi C."/>
            <person name="Dima B."/>
            <person name="Sanchez-Garcia M."/>
            <person name="Sanchez-Ramirez S."/>
            <person name="Szollosi G.J."/>
            <person name="Szarkandi J.G."/>
            <person name="Papp V."/>
            <person name="Albert L."/>
            <person name="Andreopoulos W."/>
            <person name="Angelini C."/>
            <person name="Antonin V."/>
            <person name="Barry K.W."/>
            <person name="Bougher N.L."/>
            <person name="Buchanan P."/>
            <person name="Buyck B."/>
            <person name="Bense V."/>
            <person name="Catcheside P."/>
            <person name="Chovatia M."/>
            <person name="Cooper J."/>
            <person name="Damon W."/>
            <person name="Desjardin D."/>
            <person name="Finy P."/>
            <person name="Geml J."/>
            <person name="Haridas S."/>
            <person name="Hughes K."/>
            <person name="Justo A."/>
            <person name="Karasinski D."/>
            <person name="Kautmanova I."/>
            <person name="Kiss B."/>
            <person name="Kocsube S."/>
            <person name="Kotiranta H."/>
            <person name="LaButti K.M."/>
            <person name="Lechner B.E."/>
            <person name="Liimatainen K."/>
            <person name="Lipzen A."/>
            <person name="Lukacs Z."/>
            <person name="Mihaltcheva S."/>
            <person name="Morgado L.N."/>
            <person name="Niskanen T."/>
            <person name="Noordeloos M.E."/>
            <person name="Ohm R.A."/>
            <person name="Ortiz-Santana B."/>
            <person name="Ovrebo C."/>
            <person name="Racz N."/>
            <person name="Riley R."/>
            <person name="Savchenko A."/>
            <person name="Shiryaev A."/>
            <person name="Soop K."/>
            <person name="Spirin V."/>
            <person name="Szebenyi C."/>
            <person name="Tomsovsky M."/>
            <person name="Tulloss R.E."/>
            <person name="Uehling J."/>
            <person name="Grigoriev I.V."/>
            <person name="Vagvolgyi C."/>
            <person name="Papp T."/>
            <person name="Martin F.M."/>
            <person name="Miettinen O."/>
            <person name="Hibbett D.S."/>
            <person name="Nagy L.G."/>
        </authorList>
    </citation>
    <scope>NUCLEOTIDE SEQUENCE [LARGE SCALE GENOMIC DNA]</scope>
    <source>
        <strain evidence="3 4">FP101781</strain>
    </source>
</reference>
<dbReference type="OrthoDB" id="2269034at2759"/>
<dbReference type="Pfam" id="PF12937">
    <property type="entry name" value="F-box-like"/>
    <property type="match status" value="1"/>
</dbReference>
<gene>
    <name evidence="3" type="ORF">FA13DRAFT_1723888</name>
</gene>
<name>A0A4Y7TZQ3_COPMI</name>
<dbReference type="CDD" id="cd09917">
    <property type="entry name" value="F-box_SF"/>
    <property type="match status" value="1"/>
</dbReference>
<organism evidence="3 4">
    <name type="scientific">Coprinellus micaceus</name>
    <name type="common">Glistening ink-cap mushroom</name>
    <name type="synonym">Coprinus micaceus</name>
    <dbReference type="NCBI Taxonomy" id="71717"/>
    <lineage>
        <taxon>Eukaryota</taxon>
        <taxon>Fungi</taxon>
        <taxon>Dikarya</taxon>
        <taxon>Basidiomycota</taxon>
        <taxon>Agaricomycotina</taxon>
        <taxon>Agaricomycetes</taxon>
        <taxon>Agaricomycetidae</taxon>
        <taxon>Agaricales</taxon>
        <taxon>Agaricineae</taxon>
        <taxon>Psathyrellaceae</taxon>
        <taxon>Coprinellus</taxon>
    </lineage>
</organism>
<dbReference type="Gene3D" id="1.20.1280.50">
    <property type="match status" value="1"/>
</dbReference>
<protein>
    <recommendedName>
        <fullName evidence="2">F-box domain-containing protein</fullName>
    </recommendedName>
</protein>
<feature type="region of interest" description="Disordered" evidence="1">
    <location>
        <begin position="1"/>
        <end position="27"/>
    </location>
</feature>
<dbReference type="InterPro" id="IPR036047">
    <property type="entry name" value="F-box-like_dom_sf"/>
</dbReference>
<dbReference type="InterPro" id="IPR032675">
    <property type="entry name" value="LRR_dom_sf"/>
</dbReference>
<comment type="caution">
    <text evidence="3">The sequence shown here is derived from an EMBL/GenBank/DDBJ whole genome shotgun (WGS) entry which is preliminary data.</text>
</comment>
<proteinExistence type="predicted"/>
<dbReference type="AlphaFoldDB" id="A0A4Y7TZQ3"/>
<evidence type="ECO:0000313" key="4">
    <source>
        <dbReference type="Proteomes" id="UP000298030"/>
    </source>
</evidence>
<accession>A0A4Y7TZQ3</accession>
<dbReference type="Proteomes" id="UP000298030">
    <property type="component" value="Unassembled WGS sequence"/>
</dbReference>
<evidence type="ECO:0000259" key="2">
    <source>
        <dbReference type="Pfam" id="PF12937"/>
    </source>
</evidence>
<dbReference type="InterPro" id="IPR001810">
    <property type="entry name" value="F-box_dom"/>
</dbReference>
<dbReference type="SUPFAM" id="SSF81383">
    <property type="entry name" value="F-box domain"/>
    <property type="match status" value="1"/>
</dbReference>
<feature type="compositionally biased region" description="Polar residues" evidence="1">
    <location>
        <begin position="1"/>
        <end position="10"/>
    </location>
</feature>
<dbReference type="SUPFAM" id="SSF52047">
    <property type="entry name" value="RNI-like"/>
    <property type="match status" value="1"/>
</dbReference>
<dbReference type="EMBL" id="QPFP01000001">
    <property type="protein sequence ID" value="TEB39663.1"/>
    <property type="molecule type" value="Genomic_DNA"/>
</dbReference>
<keyword evidence="4" id="KW-1185">Reference proteome</keyword>
<evidence type="ECO:0000256" key="1">
    <source>
        <dbReference type="SAM" id="MobiDB-lite"/>
    </source>
</evidence>